<reference evidence="3" key="1">
    <citation type="journal article" date="2011" name="Genome Res.">
        <title>Phylogeny-wide analysis of social amoeba genomes highlights ancient origins for complex intercellular communication.</title>
        <authorList>
            <person name="Heidel A.J."/>
            <person name="Lawal H.M."/>
            <person name="Felder M."/>
            <person name="Schilde C."/>
            <person name="Helps N.R."/>
            <person name="Tunggal B."/>
            <person name="Rivero F."/>
            <person name="John U."/>
            <person name="Schleicher M."/>
            <person name="Eichinger L."/>
            <person name="Platzer M."/>
            <person name="Noegel A.A."/>
            <person name="Schaap P."/>
            <person name="Gloeckner G."/>
        </authorList>
    </citation>
    <scope>NUCLEOTIDE SEQUENCE [LARGE SCALE GENOMIC DNA]</scope>
    <source>
        <strain evidence="3">SH3</strain>
    </source>
</reference>
<accession>F4Q0I5</accession>
<feature type="domain" description="ILEI/PANDER" evidence="1">
    <location>
        <begin position="26"/>
        <end position="86"/>
    </location>
</feature>
<dbReference type="KEGG" id="dfa:DFA_03830"/>
<dbReference type="InterPro" id="IPR039477">
    <property type="entry name" value="ILEI/PANDER_dom"/>
</dbReference>
<dbReference type="EMBL" id="GL883018">
    <property type="protein sequence ID" value="EGG18336.1"/>
    <property type="molecule type" value="Genomic_DNA"/>
</dbReference>
<dbReference type="Proteomes" id="UP000007797">
    <property type="component" value="Unassembled WGS sequence"/>
</dbReference>
<evidence type="ECO:0000313" key="2">
    <source>
        <dbReference type="EMBL" id="EGG18336.1"/>
    </source>
</evidence>
<dbReference type="AlphaFoldDB" id="F4Q0I5"/>
<sequence>MNCRIGSGINLCTPFHFINYPKTPQYMKEFVIKVNSIPAGVQVAIIVYDGFLEGMQDILLPAFQSLGSTRFQEAQHFQKYCMIGWKLYAAVESLGAINLSRV</sequence>
<evidence type="ECO:0000313" key="3">
    <source>
        <dbReference type="Proteomes" id="UP000007797"/>
    </source>
</evidence>
<organism evidence="2 3">
    <name type="scientific">Cavenderia fasciculata</name>
    <name type="common">Slime mold</name>
    <name type="synonym">Dictyostelium fasciculatum</name>
    <dbReference type="NCBI Taxonomy" id="261658"/>
    <lineage>
        <taxon>Eukaryota</taxon>
        <taxon>Amoebozoa</taxon>
        <taxon>Evosea</taxon>
        <taxon>Eumycetozoa</taxon>
        <taxon>Dictyostelia</taxon>
        <taxon>Acytosteliales</taxon>
        <taxon>Cavenderiaceae</taxon>
        <taxon>Cavenderia</taxon>
    </lineage>
</organism>
<dbReference type="RefSeq" id="XP_004366240.1">
    <property type="nucleotide sequence ID" value="XM_004366183.1"/>
</dbReference>
<name>F4Q0I5_CACFS</name>
<gene>
    <name evidence="2" type="ORF">DFA_03830</name>
</gene>
<dbReference type="Pfam" id="PF15711">
    <property type="entry name" value="ILEI"/>
    <property type="match status" value="1"/>
</dbReference>
<keyword evidence="3" id="KW-1185">Reference proteome</keyword>
<evidence type="ECO:0000259" key="1">
    <source>
        <dbReference type="Pfam" id="PF15711"/>
    </source>
</evidence>
<protein>
    <recommendedName>
        <fullName evidence="1">ILEI/PANDER domain-containing protein</fullName>
    </recommendedName>
</protein>
<dbReference type="OrthoDB" id="5971574at2759"/>
<dbReference type="GeneID" id="14870763"/>
<proteinExistence type="predicted"/>